<feature type="signal peptide" evidence="1">
    <location>
        <begin position="1"/>
        <end position="18"/>
    </location>
</feature>
<dbReference type="AlphaFoldDB" id="A0AAV6HAV9"/>
<dbReference type="EMBL" id="JADWDJ010000002">
    <property type="protein sequence ID" value="KAG5284385.1"/>
    <property type="molecule type" value="Genomic_DNA"/>
</dbReference>
<evidence type="ECO:0000256" key="1">
    <source>
        <dbReference type="SAM" id="SignalP"/>
    </source>
</evidence>
<evidence type="ECO:0000313" key="2">
    <source>
        <dbReference type="EMBL" id="KAG5284385.1"/>
    </source>
</evidence>
<dbReference type="Proteomes" id="UP000823561">
    <property type="component" value="Chromosome 2"/>
</dbReference>
<reference evidence="2" key="1">
    <citation type="submission" date="2020-10" db="EMBL/GenBank/DDBJ databases">
        <title>Chromosome-scale genome assembly of the Allis shad, Alosa alosa.</title>
        <authorList>
            <person name="Margot Z."/>
            <person name="Christophe K."/>
            <person name="Cabau C."/>
            <person name="Louis A."/>
            <person name="Berthelot C."/>
            <person name="Parey E."/>
            <person name="Roest Crollius H."/>
            <person name="Montfort J."/>
            <person name="Robinson-Rechavi M."/>
            <person name="Bucao C."/>
            <person name="Bouchez O."/>
            <person name="Gislard M."/>
            <person name="Lluch J."/>
            <person name="Milhes M."/>
            <person name="Lampietro C."/>
            <person name="Lopez Roques C."/>
            <person name="Donnadieu C."/>
            <person name="Braasch I."/>
            <person name="Desvignes T."/>
            <person name="Postlethwait J."/>
            <person name="Bobe J."/>
            <person name="Guiguen Y."/>
        </authorList>
    </citation>
    <scope>NUCLEOTIDE SEQUENCE</scope>
    <source>
        <strain evidence="2">M-15738</strain>
        <tissue evidence="2">Blood</tissue>
    </source>
</reference>
<keyword evidence="1" id="KW-0732">Signal</keyword>
<comment type="caution">
    <text evidence="2">The sequence shown here is derived from an EMBL/GenBank/DDBJ whole genome shotgun (WGS) entry which is preliminary data.</text>
</comment>
<keyword evidence="3" id="KW-1185">Reference proteome</keyword>
<name>A0AAV6HAV9_9TELE</name>
<proteinExistence type="predicted"/>
<evidence type="ECO:0000313" key="3">
    <source>
        <dbReference type="Proteomes" id="UP000823561"/>
    </source>
</evidence>
<organism evidence="2 3">
    <name type="scientific">Alosa alosa</name>
    <name type="common">allis shad</name>
    <dbReference type="NCBI Taxonomy" id="278164"/>
    <lineage>
        <taxon>Eukaryota</taxon>
        <taxon>Metazoa</taxon>
        <taxon>Chordata</taxon>
        <taxon>Craniata</taxon>
        <taxon>Vertebrata</taxon>
        <taxon>Euteleostomi</taxon>
        <taxon>Actinopterygii</taxon>
        <taxon>Neopterygii</taxon>
        <taxon>Teleostei</taxon>
        <taxon>Clupei</taxon>
        <taxon>Clupeiformes</taxon>
        <taxon>Clupeoidei</taxon>
        <taxon>Clupeidae</taxon>
        <taxon>Alosa</taxon>
    </lineage>
</organism>
<feature type="chain" id="PRO_5043450856" evidence="1">
    <location>
        <begin position="19"/>
        <end position="138"/>
    </location>
</feature>
<protein>
    <submittedName>
        <fullName evidence="2">Uncharacterized protein</fullName>
    </submittedName>
</protein>
<feature type="non-terminal residue" evidence="2">
    <location>
        <position position="138"/>
    </location>
</feature>
<gene>
    <name evidence="2" type="ORF">AALO_G00026110</name>
</gene>
<sequence>MHSALTMCFSSCLTTVTLFPAKQYVGMDDLRYMADGEGHPGPSGECLPGLGQRREEVCHPLRQCVLADILDAVEQVLIHLILQDEQAPRPQQQGEQVPAFLSLGPLYLSVEKQEEMREQLKTKEKYTSKRSLSNIISC</sequence>
<accession>A0AAV6HAV9</accession>